<evidence type="ECO:0000313" key="2">
    <source>
        <dbReference type="Proteomes" id="UP000283090"/>
    </source>
</evidence>
<reference evidence="1 2" key="1">
    <citation type="submission" date="2019-01" db="EMBL/GenBank/DDBJ databases">
        <title>Intercellular communication is required for trap formation in the nematode-trapping fungus Duddingtonia flagrans.</title>
        <authorList>
            <person name="Youssar L."/>
            <person name="Wernet V."/>
            <person name="Hensel N."/>
            <person name="Hildebrandt H.-G."/>
            <person name="Fischer R."/>
        </authorList>
    </citation>
    <scope>NUCLEOTIDE SEQUENCE [LARGE SCALE GENOMIC DNA]</scope>
    <source>
        <strain evidence="1 2">CBS H-5679</strain>
    </source>
</reference>
<name>A0A437A4X1_ARTFL</name>
<organism evidence="1 2">
    <name type="scientific">Arthrobotrys flagrans</name>
    <name type="common">Nematode-trapping fungus</name>
    <name type="synonym">Trichothecium flagrans</name>
    <dbReference type="NCBI Taxonomy" id="97331"/>
    <lineage>
        <taxon>Eukaryota</taxon>
        <taxon>Fungi</taxon>
        <taxon>Dikarya</taxon>
        <taxon>Ascomycota</taxon>
        <taxon>Pezizomycotina</taxon>
        <taxon>Orbiliomycetes</taxon>
        <taxon>Orbiliales</taxon>
        <taxon>Orbiliaceae</taxon>
        <taxon>Arthrobotrys</taxon>
    </lineage>
</organism>
<dbReference type="Proteomes" id="UP000283090">
    <property type="component" value="Unassembled WGS sequence"/>
</dbReference>
<dbReference type="AlphaFoldDB" id="A0A437A4X1"/>
<dbReference type="VEuPathDB" id="FungiDB:DFL_004435"/>
<dbReference type="GeneID" id="93586746"/>
<accession>A0A437A4X1</accession>
<proteinExistence type="predicted"/>
<comment type="caution">
    <text evidence="1">The sequence shown here is derived from an EMBL/GenBank/DDBJ whole genome shotgun (WGS) entry which is preliminary data.</text>
</comment>
<protein>
    <submittedName>
        <fullName evidence="1">Uncharacterized protein</fullName>
    </submittedName>
</protein>
<sequence>MSSYKAKVVERLPERHDDATKSTRSALIVIIWDDNANEEAPPRPVASSYLGESLLSLENQSRNLLLPSSSPTSSIYHHPSSIDLQLNQLLILLPPH</sequence>
<dbReference type="EMBL" id="SAEB01000006">
    <property type="protein sequence ID" value="RVD86145.1"/>
    <property type="molecule type" value="Genomic_DNA"/>
</dbReference>
<evidence type="ECO:0000313" key="1">
    <source>
        <dbReference type="EMBL" id="RVD86145.1"/>
    </source>
</evidence>
<gene>
    <name evidence="1" type="ORF">DFL_004435</name>
</gene>
<dbReference type="RefSeq" id="XP_067491689.1">
    <property type="nucleotide sequence ID" value="XM_067633530.1"/>
</dbReference>
<keyword evidence="2" id="KW-1185">Reference proteome</keyword>